<keyword evidence="1" id="KW-0479">Metal-binding</keyword>
<gene>
    <name evidence="5" type="ORF">G7070_06825</name>
</gene>
<dbReference type="Proteomes" id="UP000501058">
    <property type="component" value="Chromosome"/>
</dbReference>
<dbReference type="PANTHER" id="PTHR45953:SF1">
    <property type="entry name" value="IDURONATE 2-SULFATASE"/>
    <property type="match status" value="1"/>
</dbReference>
<evidence type="ECO:0000313" key="5">
    <source>
        <dbReference type="EMBL" id="QIK72031.1"/>
    </source>
</evidence>
<keyword evidence="5" id="KW-0808">Transferase</keyword>
<dbReference type="GO" id="GO:0008484">
    <property type="term" value="F:sulfuric ester hydrolase activity"/>
    <property type="evidence" value="ECO:0007669"/>
    <property type="project" value="TreeGrafter"/>
</dbReference>
<dbReference type="GO" id="GO:0046872">
    <property type="term" value="F:metal ion binding"/>
    <property type="evidence" value="ECO:0007669"/>
    <property type="project" value="UniProtKB-KW"/>
</dbReference>
<dbReference type="GO" id="GO:0005737">
    <property type="term" value="C:cytoplasm"/>
    <property type="evidence" value="ECO:0007669"/>
    <property type="project" value="TreeGrafter"/>
</dbReference>
<sequence>MAKRPNIVWVMTDQHRADLTWAAGEAGPVMPTLRGLASRGSTFDRAYTSTPACVPARVSLLTGRFPSVHQVRQNSNETEARFAADLLDVLGAHGYETFFAGKPHMHRGPADFDHFRGPYMHTGGPATSPDQAAFDAWLDGLDHSVSPVATPFPLECQLPHRIVDDALADLRAARPAGPDDRPFFLWVSFPEPHNPYQVPEPYFSMFDDVARDHERRAGPEAIDELSWRYRWLRDLIESKRPGYDEDWRRYLATYLGMLRMVDDQIARLLAGLGAHLDDTLVFFLADHGDYVGEYGLQRKGAGLPEVLTRIPLIVAGPGVPEGERRTEMVSIVDVLPTVCGLAGLEPPRGSQGRDLTGLWAGRDAGEEFATAYVELGYGGVAYGVDARPPLHFDYAGPTFDELNSVTQSGHERMLRLDDLKLVMDAEGRRWLYDLASDPGETRNLADDPAHRDALATLTWWLARWLMRVDDDLPAGRYTPRIPADNWRWAPEALDAEPPPSAAARTDRPTEPSVSLATKE</sequence>
<feature type="domain" description="Sulfatase N-terminal" evidence="4">
    <location>
        <begin position="5"/>
        <end position="343"/>
    </location>
</feature>
<protein>
    <submittedName>
        <fullName evidence="5">Sulfatase-like hydrolase/transferase</fullName>
    </submittedName>
</protein>
<dbReference type="RefSeq" id="WP_166232996.1">
    <property type="nucleotide sequence ID" value="NZ_CP049865.1"/>
</dbReference>
<organism evidence="5 6">
    <name type="scientific">Propioniciclava coleopterorum</name>
    <dbReference type="NCBI Taxonomy" id="2714937"/>
    <lineage>
        <taxon>Bacteria</taxon>
        <taxon>Bacillati</taxon>
        <taxon>Actinomycetota</taxon>
        <taxon>Actinomycetes</taxon>
        <taxon>Propionibacteriales</taxon>
        <taxon>Propionibacteriaceae</taxon>
        <taxon>Propioniciclava</taxon>
    </lineage>
</organism>
<dbReference type="KEGG" id="prv:G7070_06825"/>
<dbReference type="InterPro" id="IPR017850">
    <property type="entry name" value="Alkaline_phosphatase_core_sf"/>
</dbReference>
<evidence type="ECO:0000256" key="1">
    <source>
        <dbReference type="ARBA" id="ARBA00022723"/>
    </source>
</evidence>
<keyword evidence="2 5" id="KW-0378">Hydrolase</keyword>
<dbReference type="EMBL" id="CP049865">
    <property type="protein sequence ID" value="QIK72031.1"/>
    <property type="molecule type" value="Genomic_DNA"/>
</dbReference>
<feature type="region of interest" description="Disordered" evidence="3">
    <location>
        <begin position="487"/>
        <end position="519"/>
    </location>
</feature>
<dbReference type="PANTHER" id="PTHR45953">
    <property type="entry name" value="IDURONATE 2-SULFATASE"/>
    <property type="match status" value="1"/>
</dbReference>
<reference evidence="5 6" key="1">
    <citation type="submission" date="2020-03" db="EMBL/GenBank/DDBJ databases">
        <title>Propioniciclava sp. nov., isolated from Hydrophilus acuminatus.</title>
        <authorList>
            <person name="Hyun D.-W."/>
            <person name="Bae J.-W."/>
        </authorList>
    </citation>
    <scope>NUCLEOTIDE SEQUENCE [LARGE SCALE GENOMIC DNA]</scope>
    <source>
        <strain evidence="5 6">HDW11</strain>
    </source>
</reference>
<dbReference type="GO" id="GO:0016740">
    <property type="term" value="F:transferase activity"/>
    <property type="evidence" value="ECO:0007669"/>
    <property type="project" value="UniProtKB-KW"/>
</dbReference>
<evidence type="ECO:0000259" key="4">
    <source>
        <dbReference type="Pfam" id="PF00884"/>
    </source>
</evidence>
<proteinExistence type="predicted"/>
<name>A0A6G7Y5Y2_9ACTN</name>
<dbReference type="Gene3D" id="3.40.720.10">
    <property type="entry name" value="Alkaline Phosphatase, subunit A"/>
    <property type="match status" value="1"/>
</dbReference>
<accession>A0A6G7Y5Y2</accession>
<dbReference type="SUPFAM" id="SSF53649">
    <property type="entry name" value="Alkaline phosphatase-like"/>
    <property type="match status" value="1"/>
</dbReference>
<evidence type="ECO:0000313" key="6">
    <source>
        <dbReference type="Proteomes" id="UP000501058"/>
    </source>
</evidence>
<dbReference type="AlphaFoldDB" id="A0A6G7Y5Y2"/>
<dbReference type="Pfam" id="PF00884">
    <property type="entry name" value="Sulfatase"/>
    <property type="match status" value="1"/>
</dbReference>
<evidence type="ECO:0000256" key="2">
    <source>
        <dbReference type="ARBA" id="ARBA00022801"/>
    </source>
</evidence>
<evidence type="ECO:0000256" key="3">
    <source>
        <dbReference type="SAM" id="MobiDB-lite"/>
    </source>
</evidence>
<dbReference type="InterPro" id="IPR000917">
    <property type="entry name" value="Sulfatase_N"/>
</dbReference>
<keyword evidence="6" id="KW-1185">Reference proteome</keyword>